<dbReference type="STRING" id="1210089.GCA_001613165_06161"/>
<evidence type="ECO:0000256" key="1">
    <source>
        <dbReference type="SAM" id="Phobius"/>
    </source>
</evidence>
<comment type="caution">
    <text evidence="3">The sequence shown here is derived from an EMBL/GenBank/DDBJ whole genome shotgun (WGS) entry which is preliminary data.</text>
</comment>
<keyword evidence="1" id="KW-0812">Transmembrane</keyword>
<proteinExistence type="predicted"/>
<dbReference type="Pfam" id="PF19803">
    <property type="entry name" value="DUF6286"/>
    <property type="match status" value="1"/>
</dbReference>
<reference evidence="3 4" key="1">
    <citation type="submission" date="2018-07" db="EMBL/GenBank/DDBJ databases">
        <title>Genomic Encyclopedia of Type Strains, Phase IV (KMG-IV): sequencing the most valuable type-strain genomes for metagenomic binning, comparative biology and taxonomic classification.</title>
        <authorList>
            <person name="Goeker M."/>
        </authorList>
    </citation>
    <scope>NUCLEOTIDE SEQUENCE [LARGE SCALE GENOMIC DNA]</scope>
    <source>
        <strain evidence="3 4">DSM 44952</strain>
    </source>
</reference>
<sequence>MRRRPSRAVPAATVALALLAVCAIVVLSLVQRLTGAKEFVSYDSIVNRLRDIAWEGPWVAVAGVGAVLAGLLLLALAVLPGRPVVVPLAADDEITAGVLRRGLHGALREAAQSVEGVQSARVRLHRRTVRITARTRHAHPADLPEAVCAAVDERVARIGPHPAPRVSTRLRRAGSLR</sequence>
<dbReference type="Proteomes" id="UP000255355">
    <property type="component" value="Unassembled WGS sequence"/>
</dbReference>
<feature type="domain" description="DUF6286" evidence="2">
    <location>
        <begin position="68"/>
        <end position="171"/>
    </location>
</feature>
<evidence type="ECO:0000313" key="4">
    <source>
        <dbReference type="Proteomes" id="UP000255355"/>
    </source>
</evidence>
<accession>A0A370GHL8</accession>
<evidence type="ECO:0000259" key="2">
    <source>
        <dbReference type="Pfam" id="PF19803"/>
    </source>
</evidence>
<dbReference type="InterPro" id="IPR046253">
    <property type="entry name" value="DUF6286"/>
</dbReference>
<name>A0A370GHL8_9NOCA</name>
<dbReference type="AlphaFoldDB" id="A0A370GHL8"/>
<keyword evidence="1" id="KW-0472">Membrane</keyword>
<feature type="transmembrane region" description="Helical" evidence="1">
    <location>
        <begin position="56"/>
        <end position="79"/>
    </location>
</feature>
<dbReference type="EMBL" id="QQAZ01000022">
    <property type="protein sequence ID" value="RDI43295.1"/>
    <property type="molecule type" value="Genomic_DNA"/>
</dbReference>
<organism evidence="3 4">
    <name type="scientific">Nocardia mexicana</name>
    <dbReference type="NCBI Taxonomy" id="279262"/>
    <lineage>
        <taxon>Bacteria</taxon>
        <taxon>Bacillati</taxon>
        <taxon>Actinomycetota</taxon>
        <taxon>Actinomycetes</taxon>
        <taxon>Mycobacteriales</taxon>
        <taxon>Nocardiaceae</taxon>
        <taxon>Nocardia</taxon>
    </lineage>
</organism>
<gene>
    <name evidence="3" type="ORF">DFR68_12257</name>
</gene>
<protein>
    <recommendedName>
        <fullName evidence="2">DUF6286 domain-containing protein</fullName>
    </recommendedName>
</protein>
<keyword evidence="4" id="KW-1185">Reference proteome</keyword>
<evidence type="ECO:0000313" key="3">
    <source>
        <dbReference type="EMBL" id="RDI43295.1"/>
    </source>
</evidence>
<dbReference type="RefSeq" id="WP_068027619.1">
    <property type="nucleotide sequence ID" value="NZ_QQAZ01000022.1"/>
</dbReference>
<keyword evidence="1" id="KW-1133">Transmembrane helix</keyword>